<evidence type="ECO:0000313" key="2">
    <source>
        <dbReference type="EMBL" id="PLB49312.1"/>
    </source>
</evidence>
<name>A0A2I2G8V0_9EURO</name>
<evidence type="ECO:0000313" key="3">
    <source>
        <dbReference type="Proteomes" id="UP000234275"/>
    </source>
</evidence>
<accession>A0A2I2G8V0</accession>
<feature type="compositionally biased region" description="Polar residues" evidence="1">
    <location>
        <begin position="39"/>
        <end position="54"/>
    </location>
</feature>
<dbReference type="VEuPathDB" id="FungiDB:P170DRAFT_426251"/>
<dbReference type="RefSeq" id="XP_024704614.1">
    <property type="nucleotide sequence ID" value="XM_024847700.1"/>
</dbReference>
<evidence type="ECO:0000256" key="1">
    <source>
        <dbReference type="SAM" id="MobiDB-lite"/>
    </source>
</evidence>
<reference evidence="2 3" key="1">
    <citation type="submission" date="2016-12" db="EMBL/GenBank/DDBJ databases">
        <title>The genomes of Aspergillus section Nigri reveals drivers in fungal speciation.</title>
        <authorList>
            <consortium name="DOE Joint Genome Institute"/>
            <person name="Vesth T.C."/>
            <person name="Nybo J."/>
            <person name="Theobald S."/>
            <person name="Brandl J."/>
            <person name="Frisvad J.C."/>
            <person name="Nielsen K.F."/>
            <person name="Lyhne E.K."/>
            <person name="Kogle M.E."/>
            <person name="Kuo A."/>
            <person name="Riley R."/>
            <person name="Clum A."/>
            <person name="Nolan M."/>
            <person name="Lipzen A."/>
            <person name="Salamov A."/>
            <person name="Henrissat B."/>
            <person name="Wiebenga A."/>
            <person name="De Vries R.P."/>
            <person name="Grigoriev I.V."/>
            <person name="Mortensen U.H."/>
            <person name="Andersen M.R."/>
            <person name="Baker S.E."/>
        </authorList>
    </citation>
    <scope>NUCLEOTIDE SEQUENCE [LARGE SCALE GENOMIC DNA]</scope>
    <source>
        <strain evidence="2 3">IBT 23096</strain>
    </source>
</reference>
<dbReference type="GeneID" id="36555399"/>
<feature type="compositionally biased region" description="Gly residues" evidence="1">
    <location>
        <begin position="183"/>
        <end position="198"/>
    </location>
</feature>
<dbReference type="AlphaFoldDB" id="A0A2I2G8V0"/>
<comment type="caution">
    <text evidence="2">The sequence shown here is derived from an EMBL/GenBank/DDBJ whole genome shotgun (WGS) entry which is preliminary data.</text>
</comment>
<feature type="region of interest" description="Disordered" evidence="1">
    <location>
        <begin position="183"/>
        <end position="217"/>
    </location>
</feature>
<organism evidence="2 3">
    <name type="scientific">Aspergillus steynii IBT 23096</name>
    <dbReference type="NCBI Taxonomy" id="1392250"/>
    <lineage>
        <taxon>Eukaryota</taxon>
        <taxon>Fungi</taxon>
        <taxon>Dikarya</taxon>
        <taxon>Ascomycota</taxon>
        <taxon>Pezizomycotina</taxon>
        <taxon>Eurotiomycetes</taxon>
        <taxon>Eurotiomycetidae</taxon>
        <taxon>Eurotiales</taxon>
        <taxon>Aspergillaceae</taxon>
        <taxon>Aspergillus</taxon>
        <taxon>Aspergillus subgen. Circumdati</taxon>
    </lineage>
</organism>
<sequence>MSPFSGRRTPGNERPTRETSSRHSQSQSQASTSSHGQGDNSNQTNPHGFTTPLSTQSQIQNQTYGTVYAHLPCSRIDDEGHPYPMSTVYDRAYNCALNCMYSLYLPNDPNLPRHPGLNGFMVQVRCYANRPLTDPAQRSFVHDNLVAQCRTQLGNYQRMERQGGGFGSGEVASYRYGPASGAGGAAGGGAAGSAGGAGQAPRYESYEGHGHGQQRRH</sequence>
<keyword evidence="3" id="KW-1185">Reference proteome</keyword>
<feature type="region of interest" description="Disordered" evidence="1">
    <location>
        <begin position="1"/>
        <end position="54"/>
    </location>
</feature>
<feature type="compositionally biased region" description="Basic and acidic residues" evidence="1">
    <location>
        <begin position="10"/>
        <end position="21"/>
    </location>
</feature>
<feature type="compositionally biased region" description="Low complexity" evidence="1">
    <location>
        <begin position="22"/>
        <end position="38"/>
    </location>
</feature>
<dbReference type="OrthoDB" id="10311580at2759"/>
<gene>
    <name evidence="2" type="ORF">P170DRAFT_426251</name>
</gene>
<proteinExistence type="predicted"/>
<dbReference type="Proteomes" id="UP000234275">
    <property type="component" value="Unassembled WGS sequence"/>
</dbReference>
<protein>
    <submittedName>
        <fullName evidence="2">Uncharacterized protein</fullName>
    </submittedName>
</protein>
<dbReference type="EMBL" id="MSFO01000004">
    <property type="protein sequence ID" value="PLB49312.1"/>
    <property type="molecule type" value="Genomic_DNA"/>
</dbReference>